<keyword evidence="2" id="KW-1185">Reference proteome</keyword>
<organism evidence="1 2">
    <name type="scientific">Stereocaulon virgatum</name>
    <dbReference type="NCBI Taxonomy" id="373712"/>
    <lineage>
        <taxon>Eukaryota</taxon>
        <taxon>Fungi</taxon>
        <taxon>Dikarya</taxon>
        <taxon>Ascomycota</taxon>
        <taxon>Pezizomycotina</taxon>
        <taxon>Lecanoromycetes</taxon>
        <taxon>OSLEUM clade</taxon>
        <taxon>Lecanoromycetidae</taxon>
        <taxon>Lecanorales</taxon>
        <taxon>Lecanorineae</taxon>
        <taxon>Stereocaulaceae</taxon>
        <taxon>Stereocaulon</taxon>
    </lineage>
</organism>
<comment type="caution">
    <text evidence="1">The sequence shown here is derived from an EMBL/GenBank/DDBJ whole genome shotgun (WGS) entry which is preliminary data.</text>
</comment>
<reference evidence="1 2" key="1">
    <citation type="submission" date="2024-09" db="EMBL/GenBank/DDBJ databases">
        <title>Rethinking Asexuality: The Enigmatic Case of Functional Sexual Genes in Lepraria (Stereocaulaceae).</title>
        <authorList>
            <person name="Doellman M."/>
            <person name="Sun Y."/>
            <person name="Barcenas-Pena A."/>
            <person name="Lumbsch H.T."/>
            <person name="Grewe F."/>
        </authorList>
    </citation>
    <scope>NUCLEOTIDE SEQUENCE [LARGE SCALE GENOMIC DNA]</scope>
    <source>
        <strain evidence="1 2">Mercado 3170</strain>
    </source>
</reference>
<dbReference type="Proteomes" id="UP001590950">
    <property type="component" value="Unassembled WGS sequence"/>
</dbReference>
<dbReference type="EMBL" id="JBEFKJ010000001">
    <property type="protein sequence ID" value="KAL2048372.1"/>
    <property type="molecule type" value="Genomic_DNA"/>
</dbReference>
<gene>
    <name evidence="1" type="ORF">N7G274_000283</name>
</gene>
<accession>A0ABR4ARP0</accession>
<evidence type="ECO:0000313" key="2">
    <source>
        <dbReference type="Proteomes" id="UP001590950"/>
    </source>
</evidence>
<name>A0ABR4ARP0_9LECA</name>
<proteinExistence type="predicted"/>
<evidence type="ECO:0000313" key="1">
    <source>
        <dbReference type="EMBL" id="KAL2048372.1"/>
    </source>
</evidence>
<sequence>MPPPTLYILYNADASIMGKLNYGYRKITAPKDKPACSACDITHGGLRLDETAQWKVVKGGIEKEGGWVVRQLHRDEVGGDVRGFVETNKLRYPMVLSSDEKGGLSITMDSQELAACGGDAQLFVKKLREIGALSSASASL</sequence>
<protein>
    <submittedName>
        <fullName evidence="1">Uncharacterized protein</fullName>
    </submittedName>
</protein>